<sequence length="254" mass="27566">MPKPVFVLLHGAWHTPRCWDRLVAELDAAGYTSVAPALSSSGSNPPTPDWSRDVEIIRDIVSGLIQEHDVVVVTHSFSGMTGGTALEGLDKGASLFKGLKGGVVRMVHIAAFLVPEGFQHSPRGTRDNMVPQMKTDLEAGVITVAAEDAKDIFYQDVDDTIVAELAKDLRPQSFASFWSTTTYAAWRVIPTTYVVCTGDKPSTVAAIGYLIDTAKTSGQHRIDNVIRHDVGHSPFISQPEWLAKTLIEEAGRKA</sequence>
<dbReference type="Gene3D" id="3.40.50.1820">
    <property type="entry name" value="alpha/beta hydrolase"/>
    <property type="match status" value="1"/>
</dbReference>
<dbReference type="PANTHER" id="PTHR37017:SF11">
    <property type="entry name" value="ESTERASE_LIPASE_THIOESTERASE DOMAIN-CONTAINING PROTEIN"/>
    <property type="match status" value="1"/>
</dbReference>
<reference evidence="2 3" key="1">
    <citation type="journal article" date="2024" name="IMA Fungus">
        <title>IMA Genome - F19 : A genome assembly and annotation guide to empower mycologists, including annotated draft genome sequences of Ceratocystis pirilliformis, Diaporthe australafricana, Fusarium ophioides, Paecilomyces lecythidis, and Sporothrix stenoceras.</title>
        <authorList>
            <person name="Aylward J."/>
            <person name="Wilson A.M."/>
            <person name="Visagie C.M."/>
            <person name="Spraker J."/>
            <person name="Barnes I."/>
            <person name="Buitendag C."/>
            <person name="Ceriani C."/>
            <person name="Del Mar Angel L."/>
            <person name="du Plessis D."/>
            <person name="Fuchs T."/>
            <person name="Gasser K."/>
            <person name="Kramer D."/>
            <person name="Li W."/>
            <person name="Munsamy K."/>
            <person name="Piso A."/>
            <person name="Price J.L."/>
            <person name="Sonnekus B."/>
            <person name="Thomas C."/>
            <person name="van der Nest A."/>
            <person name="van Dijk A."/>
            <person name="van Heerden A."/>
            <person name="van Vuuren N."/>
            <person name="Yilmaz N."/>
            <person name="Duong T.A."/>
            <person name="van der Merwe N.A."/>
            <person name="Wingfield M.J."/>
            <person name="Wingfield B.D."/>
        </authorList>
    </citation>
    <scope>NUCLEOTIDE SEQUENCE [LARGE SCALE GENOMIC DNA]</scope>
    <source>
        <strain evidence="2 3">CMW 18300</strain>
    </source>
</reference>
<dbReference type="PANTHER" id="PTHR37017">
    <property type="entry name" value="AB HYDROLASE-1 DOMAIN-CONTAINING PROTEIN-RELATED"/>
    <property type="match status" value="1"/>
</dbReference>
<dbReference type="InterPro" id="IPR000073">
    <property type="entry name" value="AB_hydrolase_1"/>
</dbReference>
<dbReference type="Proteomes" id="UP001583177">
    <property type="component" value="Unassembled WGS sequence"/>
</dbReference>
<name>A0ABR3X9L2_9PEZI</name>
<gene>
    <name evidence="2" type="ORF">Daus18300_004203</name>
</gene>
<dbReference type="SUPFAM" id="SSF53474">
    <property type="entry name" value="alpha/beta-Hydrolases"/>
    <property type="match status" value="1"/>
</dbReference>
<dbReference type="InterPro" id="IPR029058">
    <property type="entry name" value="AB_hydrolase_fold"/>
</dbReference>
<evidence type="ECO:0000313" key="2">
    <source>
        <dbReference type="EMBL" id="KAL1872657.1"/>
    </source>
</evidence>
<evidence type="ECO:0000259" key="1">
    <source>
        <dbReference type="Pfam" id="PF12697"/>
    </source>
</evidence>
<comment type="caution">
    <text evidence="2">The sequence shown here is derived from an EMBL/GenBank/DDBJ whole genome shotgun (WGS) entry which is preliminary data.</text>
</comment>
<feature type="domain" description="AB hydrolase-1" evidence="1">
    <location>
        <begin position="6"/>
        <end position="244"/>
    </location>
</feature>
<proteinExistence type="predicted"/>
<evidence type="ECO:0000313" key="3">
    <source>
        <dbReference type="Proteomes" id="UP001583177"/>
    </source>
</evidence>
<accession>A0ABR3X9L2</accession>
<organism evidence="2 3">
    <name type="scientific">Diaporthe australafricana</name>
    <dbReference type="NCBI Taxonomy" id="127596"/>
    <lineage>
        <taxon>Eukaryota</taxon>
        <taxon>Fungi</taxon>
        <taxon>Dikarya</taxon>
        <taxon>Ascomycota</taxon>
        <taxon>Pezizomycotina</taxon>
        <taxon>Sordariomycetes</taxon>
        <taxon>Sordariomycetidae</taxon>
        <taxon>Diaporthales</taxon>
        <taxon>Diaporthaceae</taxon>
        <taxon>Diaporthe</taxon>
    </lineage>
</organism>
<keyword evidence="3" id="KW-1185">Reference proteome</keyword>
<protein>
    <recommendedName>
        <fullName evidence="1">AB hydrolase-1 domain-containing protein</fullName>
    </recommendedName>
</protein>
<dbReference type="EMBL" id="JAWRVE010000028">
    <property type="protein sequence ID" value="KAL1872657.1"/>
    <property type="molecule type" value="Genomic_DNA"/>
</dbReference>
<dbReference type="InterPro" id="IPR052897">
    <property type="entry name" value="Sec-Metab_Biosynth_Hydrolase"/>
</dbReference>
<dbReference type="Pfam" id="PF12697">
    <property type="entry name" value="Abhydrolase_6"/>
    <property type="match status" value="1"/>
</dbReference>